<dbReference type="EMBL" id="VTOX01000009">
    <property type="protein sequence ID" value="NKE68146.1"/>
    <property type="molecule type" value="Genomic_DNA"/>
</dbReference>
<feature type="region of interest" description="Disordered" evidence="1">
    <location>
        <begin position="16"/>
        <end position="44"/>
    </location>
</feature>
<dbReference type="InterPro" id="IPR053136">
    <property type="entry name" value="UTP_pyrophosphatase-like"/>
</dbReference>
<protein>
    <submittedName>
        <fullName evidence="3">M48 family metallopeptidase</fullName>
    </submittedName>
</protein>
<evidence type="ECO:0000313" key="4">
    <source>
        <dbReference type="Proteomes" id="UP000521868"/>
    </source>
</evidence>
<keyword evidence="4" id="KW-1185">Reference proteome</keyword>
<organism evidence="3 4">
    <name type="scientific">Ramlibacter lithotrophicus</name>
    <dbReference type="NCBI Taxonomy" id="2606681"/>
    <lineage>
        <taxon>Bacteria</taxon>
        <taxon>Pseudomonadati</taxon>
        <taxon>Pseudomonadota</taxon>
        <taxon>Betaproteobacteria</taxon>
        <taxon>Burkholderiales</taxon>
        <taxon>Comamonadaceae</taxon>
        <taxon>Ramlibacter</taxon>
    </lineage>
</organism>
<gene>
    <name evidence="3" type="ORF">RAMLITH_20175</name>
</gene>
<accession>A0A7X6DJ64</accession>
<feature type="compositionally biased region" description="Pro residues" evidence="1">
    <location>
        <begin position="18"/>
        <end position="30"/>
    </location>
</feature>
<evidence type="ECO:0000256" key="1">
    <source>
        <dbReference type="SAM" id="MobiDB-lite"/>
    </source>
</evidence>
<evidence type="ECO:0000259" key="2">
    <source>
        <dbReference type="Pfam" id="PF01863"/>
    </source>
</evidence>
<dbReference type="RefSeq" id="WP_168109276.1">
    <property type="nucleotide sequence ID" value="NZ_VTOX01000009.1"/>
</dbReference>
<dbReference type="Gene3D" id="3.30.2010.10">
    <property type="entry name" value="Metalloproteases ('zincins'), catalytic domain"/>
    <property type="match status" value="1"/>
</dbReference>
<sequence length="311" mass="35033">MQRLLQLTLDLFDTAVAAPPPAPQQPPARPPRAKPATTPLKPGLGRAEHLDSVLVPASFRHPRANREAVLGNSVVAYEFRRARRRTIGFMVAPEGLTVSAPSWVPLYEVDAAVQGKSAWILRKLGDAHDRRQRTESARIDWRNGAVFPYLGEQVVVVLDPAHAFTEVGAVLRTDPHRVAGEPHHSLHLGLPHNAQAPQIRDAVQAWLMRQATRLFTERLEHFAPRLAVRWRKLVLSNAGTRWGTAHSDGVIRLNWRLIHFRLPVIDYVVAHELSHLRVMDHSPRFWETVSTVVPDYPQLRAQLKGEALPPW</sequence>
<dbReference type="Proteomes" id="UP000521868">
    <property type="component" value="Unassembled WGS sequence"/>
</dbReference>
<dbReference type="CDD" id="cd07344">
    <property type="entry name" value="M48_yhfN_like"/>
    <property type="match status" value="1"/>
</dbReference>
<evidence type="ECO:0000313" key="3">
    <source>
        <dbReference type="EMBL" id="NKE68146.1"/>
    </source>
</evidence>
<dbReference type="PANTHER" id="PTHR30399:SF1">
    <property type="entry name" value="UTP PYROPHOSPHATASE"/>
    <property type="match status" value="1"/>
</dbReference>
<comment type="caution">
    <text evidence="3">The sequence shown here is derived from an EMBL/GenBank/DDBJ whole genome shotgun (WGS) entry which is preliminary data.</text>
</comment>
<dbReference type="InterPro" id="IPR002725">
    <property type="entry name" value="YgjP-like_metallopeptidase"/>
</dbReference>
<name>A0A7X6DJ64_9BURK</name>
<dbReference type="AlphaFoldDB" id="A0A7X6DJ64"/>
<proteinExistence type="predicted"/>
<reference evidence="3 4" key="1">
    <citation type="journal article" date="2020" name="Nature">
        <title>Bacterial chemolithoautotrophy via manganese oxidation.</title>
        <authorList>
            <person name="Yu H."/>
            <person name="Leadbetter J.R."/>
        </authorList>
    </citation>
    <scope>NUCLEOTIDE SEQUENCE [LARGE SCALE GENOMIC DNA]</scope>
    <source>
        <strain evidence="3 4">RBP-1</strain>
    </source>
</reference>
<dbReference type="Pfam" id="PF01863">
    <property type="entry name" value="YgjP-like"/>
    <property type="match status" value="1"/>
</dbReference>
<feature type="domain" description="YgjP-like metallopeptidase" evidence="2">
    <location>
        <begin position="85"/>
        <end position="304"/>
    </location>
</feature>
<dbReference type="PANTHER" id="PTHR30399">
    <property type="entry name" value="UNCHARACTERIZED PROTEIN YGJP"/>
    <property type="match status" value="1"/>
</dbReference>